<evidence type="ECO:0000313" key="2">
    <source>
        <dbReference type="Proteomes" id="UP000620124"/>
    </source>
</evidence>
<dbReference type="AlphaFoldDB" id="A0A8H6U1N2"/>
<dbReference type="GO" id="GO:0016787">
    <property type="term" value="F:hydrolase activity"/>
    <property type="evidence" value="ECO:0007669"/>
    <property type="project" value="UniProtKB-KW"/>
</dbReference>
<protein>
    <submittedName>
        <fullName evidence="1">Glycoside hydrolase family 125 protein</fullName>
    </submittedName>
</protein>
<name>A0A8H6U1N2_9AGAR</name>
<gene>
    <name evidence="1" type="ORF">MVEN_02560500</name>
</gene>
<keyword evidence="2" id="KW-1185">Reference proteome</keyword>
<evidence type="ECO:0000313" key="1">
    <source>
        <dbReference type="EMBL" id="KAF7328208.1"/>
    </source>
</evidence>
<accession>A0A8H6U1N2</accession>
<reference evidence="1" key="1">
    <citation type="submission" date="2020-05" db="EMBL/GenBank/DDBJ databases">
        <title>Mycena genomes resolve the evolution of fungal bioluminescence.</title>
        <authorList>
            <person name="Tsai I.J."/>
        </authorList>
    </citation>
    <scope>NUCLEOTIDE SEQUENCE</scope>
    <source>
        <strain evidence="1">CCC161011</strain>
    </source>
</reference>
<dbReference type="Pfam" id="PF06824">
    <property type="entry name" value="Glyco_hydro_125"/>
    <property type="match status" value="1"/>
</dbReference>
<dbReference type="Gene3D" id="1.50.10.10">
    <property type="match status" value="1"/>
</dbReference>
<dbReference type="GO" id="GO:0005975">
    <property type="term" value="P:carbohydrate metabolic process"/>
    <property type="evidence" value="ECO:0007669"/>
    <property type="project" value="InterPro"/>
</dbReference>
<dbReference type="SUPFAM" id="SSF48208">
    <property type="entry name" value="Six-hairpin glycosidases"/>
    <property type="match status" value="1"/>
</dbReference>
<dbReference type="PANTHER" id="PTHR31047:SF0">
    <property type="entry name" value="MEIOTICALLY UP-REGULATED GENE 157 PROTEIN"/>
    <property type="match status" value="1"/>
</dbReference>
<comment type="caution">
    <text evidence="1">The sequence shown here is derived from an EMBL/GenBank/DDBJ whole genome shotgun (WGS) entry which is preliminary data.</text>
</comment>
<dbReference type="SMART" id="SM01149">
    <property type="entry name" value="DUF1237"/>
    <property type="match status" value="1"/>
</dbReference>
<dbReference type="PANTHER" id="PTHR31047">
    <property type="entry name" value="MEIOTICALLY UP-REGULATED GENE 157 PROTEIN"/>
    <property type="match status" value="1"/>
</dbReference>
<dbReference type="InterPro" id="IPR008313">
    <property type="entry name" value="GH125"/>
</dbReference>
<dbReference type="InterPro" id="IPR008928">
    <property type="entry name" value="6-hairpin_glycosidase_sf"/>
</dbReference>
<proteinExistence type="predicted"/>
<dbReference type="OrthoDB" id="7771656at2759"/>
<sequence length="147" mass="16317">MHSIQSLLSLPYLGFLDMNNAAYVATRKLLLSQANPYFSAGAKFSGIGYACFEFFPFPAGSDIFPLVITAIFGTDNDDEIMTSLYLIVNNTAGLGLIHESQSIYDSTSYTQSWFAWANSYFAEMLLDLAKRKPGLIFKTNEPYVPGH</sequence>
<dbReference type="Proteomes" id="UP000620124">
    <property type="component" value="Unassembled WGS sequence"/>
</dbReference>
<dbReference type="InterPro" id="IPR012341">
    <property type="entry name" value="6hp_glycosidase-like_sf"/>
</dbReference>
<keyword evidence="1" id="KW-0378">Hydrolase</keyword>
<dbReference type="EMBL" id="JACAZI010000037">
    <property type="protein sequence ID" value="KAF7328208.1"/>
    <property type="molecule type" value="Genomic_DNA"/>
</dbReference>
<organism evidence="1 2">
    <name type="scientific">Mycena venus</name>
    <dbReference type="NCBI Taxonomy" id="2733690"/>
    <lineage>
        <taxon>Eukaryota</taxon>
        <taxon>Fungi</taxon>
        <taxon>Dikarya</taxon>
        <taxon>Basidiomycota</taxon>
        <taxon>Agaricomycotina</taxon>
        <taxon>Agaricomycetes</taxon>
        <taxon>Agaricomycetidae</taxon>
        <taxon>Agaricales</taxon>
        <taxon>Marasmiineae</taxon>
        <taxon>Mycenaceae</taxon>
        <taxon>Mycena</taxon>
    </lineage>
</organism>